<dbReference type="HOGENOM" id="CLU_2065997_0_0_1"/>
<sequence length="119" mass="13619">MAKAFPKDIIKLPSHQVGSSSTWFLFQIRPSNKPPSYWVSITLQPKIFIDSIKKYTCTKIYREELESPPAKTTTGKNSKSKLFAKTHKHTPTHSTHIFKSDLPLPIFIPINFIKIVISH</sequence>
<dbReference type="GeneID" id="5016253"/>
<accession>A0BX04</accession>
<evidence type="ECO:0000313" key="3">
    <source>
        <dbReference type="Proteomes" id="UP000000600"/>
    </source>
</evidence>
<proteinExistence type="predicted"/>
<dbReference type="Proteomes" id="UP000000600">
    <property type="component" value="Unassembled WGS sequence"/>
</dbReference>
<name>A0BX04_PARTE</name>
<gene>
    <name evidence="2" type="ORF">GSPATT00032923001</name>
</gene>
<dbReference type="KEGG" id="ptm:GSPATT00032923001"/>
<feature type="compositionally biased region" description="Basic residues" evidence="1">
    <location>
        <begin position="78"/>
        <end position="88"/>
    </location>
</feature>
<evidence type="ECO:0000313" key="2">
    <source>
        <dbReference type="EMBL" id="CAK63071.1"/>
    </source>
</evidence>
<reference evidence="2 3" key="1">
    <citation type="journal article" date="2006" name="Nature">
        <title>Global trends of whole-genome duplications revealed by the ciliate Paramecium tetraurelia.</title>
        <authorList>
            <consortium name="Genoscope"/>
            <person name="Aury J.-M."/>
            <person name="Jaillon O."/>
            <person name="Duret L."/>
            <person name="Noel B."/>
            <person name="Jubin C."/>
            <person name="Porcel B.M."/>
            <person name="Segurens B."/>
            <person name="Daubin V."/>
            <person name="Anthouard V."/>
            <person name="Aiach N."/>
            <person name="Arnaiz O."/>
            <person name="Billaut A."/>
            <person name="Beisson J."/>
            <person name="Blanc I."/>
            <person name="Bouhouche K."/>
            <person name="Camara F."/>
            <person name="Duharcourt S."/>
            <person name="Guigo R."/>
            <person name="Gogendeau D."/>
            <person name="Katinka M."/>
            <person name="Keller A.-M."/>
            <person name="Kissmehl R."/>
            <person name="Klotz C."/>
            <person name="Koll F."/>
            <person name="Le Moue A."/>
            <person name="Lepere C."/>
            <person name="Malinsky S."/>
            <person name="Nowacki M."/>
            <person name="Nowak J.K."/>
            <person name="Plattner H."/>
            <person name="Poulain J."/>
            <person name="Ruiz F."/>
            <person name="Serrano V."/>
            <person name="Zagulski M."/>
            <person name="Dessen P."/>
            <person name="Betermier M."/>
            <person name="Weissenbach J."/>
            <person name="Scarpelli C."/>
            <person name="Schachter V."/>
            <person name="Sperling L."/>
            <person name="Meyer E."/>
            <person name="Cohen J."/>
            <person name="Wincker P."/>
        </authorList>
    </citation>
    <scope>NUCLEOTIDE SEQUENCE [LARGE SCALE GENOMIC DNA]</scope>
    <source>
        <strain evidence="2 3">Stock d4-2</strain>
    </source>
</reference>
<organism evidence="2 3">
    <name type="scientific">Paramecium tetraurelia</name>
    <dbReference type="NCBI Taxonomy" id="5888"/>
    <lineage>
        <taxon>Eukaryota</taxon>
        <taxon>Sar</taxon>
        <taxon>Alveolata</taxon>
        <taxon>Ciliophora</taxon>
        <taxon>Intramacronucleata</taxon>
        <taxon>Oligohymenophorea</taxon>
        <taxon>Peniculida</taxon>
        <taxon>Parameciidae</taxon>
        <taxon>Paramecium</taxon>
    </lineage>
</organism>
<dbReference type="InParanoid" id="A0BX04"/>
<dbReference type="AlphaFoldDB" id="A0BX04"/>
<keyword evidence="3" id="KW-1185">Reference proteome</keyword>
<dbReference type="EMBL" id="CT868023">
    <property type="protein sequence ID" value="CAK63071.1"/>
    <property type="molecule type" value="Genomic_DNA"/>
</dbReference>
<dbReference type="RefSeq" id="XP_001430469.1">
    <property type="nucleotide sequence ID" value="XM_001430432.1"/>
</dbReference>
<protein>
    <submittedName>
        <fullName evidence="2">Uncharacterized protein</fullName>
    </submittedName>
</protein>
<feature type="region of interest" description="Disordered" evidence="1">
    <location>
        <begin position="67"/>
        <end position="88"/>
    </location>
</feature>
<evidence type="ECO:0000256" key="1">
    <source>
        <dbReference type="SAM" id="MobiDB-lite"/>
    </source>
</evidence>